<feature type="region of interest" description="Disordered" evidence="5">
    <location>
        <begin position="83"/>
        <end position="120"/>
    </location>
</feature>
<dbReference type="AlphaFoldDB" id="A0AA35TZW2"/>
<name>A0AA35TZW2_GEOBA</name>
<dbReference type="Pfam" id="PF22642">
    <property type="entry name" value="MinC_N_1"/>
    <property type="match status" value="1"/>
</dbReference>
<keyword evidence="2" id="KW-0717">Septation</keyword>
<keyword evidence="9" id="KW-1185">Reference proteome</keyword>
<dbReference type="Pfam" id="PF03775">
    <property type="entry name" value="MinC_C"/>
    <property type="match status" value="1"/>
</dbReference>
<keyword evidence="3" id="KW-0131">Cell cycle</keyword>
<reference evidence="8" key="1">
    <citation type="submission" date="2023-03" db="EMBL/GenBank/DDBJ databases">
        <authorList>
            <person name="Steffen K."/>
            <person name="Cardenas P."/>
        </authorList>
    </citation>
    <scope>NUCLEOTIDE SEQUENCE</scope>
</reference>
<evidence type="ECO:0000313" key="8">
    <source>
        <dbReference type="EMBL" id="CAI8056839.1"/>
    </source>
</evidence>
<gene>
    <name evidence="8" type="ORF">GBAR_LOCUS30951</name>
</gene>
<dbReference type="GO" id="GO:0051301">
    <property type="term" value="P:cell division"/>
    <property type="evidence" value="ECO:0007669"/>
    <property type="project" value="UniProtKB-KW"/>
</dbReference>
<proteinExistence type="inferred from homology"/>
<dbReference type="SUPFAM" id="SSF63848">
    <property type="entry name" value="Cell-division inhibitor MinC, C-terminal domain"/>
    <property type="match status" value="1"/>
</dbReference>
<dbReference type="EMBL" id="CASHTH010004401">
    <property type="protein sequence ID" value="CAI8056839.1"/>
    <property type="molecule type" value="Genomic_DNA"/>
</dbReference>
<protein>
    <submittedName>
        <fullName evidence="8">Probable septum site-determining protein MinC</fullName>
    </submittedName>
</protein>
<feature type="domain" description="Septum site-determining protein MinC N-terminal" evidence="7">
    <location>
        <begin position="17"/>
        <end position="81"/>
    </location>
</feature>
<dbReference type="InterPro" id="IPR055219">
    <property type="entry name" value="MinC_N_1"/>
</dbReference>
<feature type="domain" description="Septum formation inhibitor MinC C-terminal" evidence="6">
    <location>
        <begin position="150"/>
        <end position="248"/>
    </location>
</feature>
<dbReference type="Gene3D" id="3.30.160.540">
    <property type="match status" value="1"/>
</dbReference>
<dbReference type="HAMAP" id="MF_00267">
    <property type="entry name" value="MinC"/>
    <property type="match status" value="1"/>
</dbReference>
<evidence type="ECO:0000256" key="5">
    <source>
        <dbReference type="SAM" id="MobiDB-lite"/>
    </source>
</evidence>
<dbReference type="PANTHER" id="PTHR34108:SF1">
    <property type="entry name" value="SEPTUM SITE-DETERMINING PROTEIN MINC"/>
    <property type="match status" value="1"/>
</dbReference>
<feature type="compositionally biased region" description="Basic and acidic residues" evidence="5">
    <location>
        <begin position="90"/>
        <end position="107"/>
    </location>
</feature>
<evidence type="ECO:0000256" key="3">
    <source>
        <dbReference type="ARBA" id="ARBA00023306"/>
    </source>
</evidence>
<evidence type="ECO:0000256" key="1">
    <source>
        <dbReference type="ARBA" id="ARBA00022618"/>
    </source>
</evidence>
<comment type="caution">
    <text evidence="8">The sequence shown here is derived from an EMBL/GenBank/DDBJ whole genome shotgun (WGS) entry which is preliminary data.</text>
</comment>
<evidence type="ECO:0000256" key="2">
    <source>
        <dbReference type="ARBA" id="ARBA00023210"/>
    </source>
</evidence>
<evidence type="ECO:0000259" key="6">
    <source>
        <dbReference type="Pfam" id="PF03775"/>
    </source>
</evidence>
<dbReference type="NCBIfam" id="TIGR01222">
    <property type="entry name" value="minC"/>
    <property type="match status" value="1"/>
</dbReference>
<dbReference type="GO" id="GO:0000902">
    <property type="term" value="P:cell morphogenesis"/>
    <property type="evidence" value="ECO:0007669"/>
    <property type="project" value="InterPro"/>
</dbReference>
<dbReference type="GO" id="GO:0051726">
    <property type="term" value="P:regulation of cell cycle"/>
    <property type="evidence" value="ECO:0007669"/>
    <property type="project" value="InterPro"/>
</dbReference>
<dbReference type="Gene3D" id="2.160.20.70">
    <property type="match status" value="1"/>
</dbReference>
<dbReference type="Proteomes" id="UP001174909">
    <property type="component" value="Unassembled WGS sequence"/>
</dbReference>
<accession>A0AA35TZW2</accession>
<evidence type="ECO:0000256" key="4">
    <source>
        <dbReference type="ARBA" id="ARBA00046874"/>
    </source>
</evidence>
<dbReference type="InterPro" id="IPR016098">
    <property type="entry name" value="CAP/MinC_C"/>
</dbReference>
<evidence type="ECO:0000313" key="9">
    <source>
        <dbReference type="Proteomes" id="UP001174909"/>
    </source>
</evidence>
<comment type="subunit">
    <text evidence="4">Interacts with MinD and FtsZ.</text>
</comment>
<evidence type="ECO:0000259" key="7">
    <source>
        <dbReference type="Pfam" id="PF22642"/>
    </source>
</evidence>
<sequence length="274" mass="29272">MGKRQGAVLIIGRGTDVAFHLDEDSPLDQVTLELDAELAGHSGLFSEGGITVNTGKRTLNEEQEDEIRRIFREKSGLKIARFVSSNQASADRHPEDTLPVREPKPRAVEPPVRRARRTSTPLAEFSSADLARALSGLSSQSQRNRQHAMVVRGTIRSGESVSHSGDLVVLGDVNPGSEVVADGDIIVMGALKGLPHAGAAGDSKAAIIALEIASPRVRIGNCNADAPASGDTGSRKRKKETSDNQPKIAYVRRGTVYVSPFAGRFARYMKGGTL</sequence>
<dbReference type="PANTHER" id="PTHR34108">
    <property type="entry name" value="SEPTUM SITE-DETERMINING PROTEIN MINC"/>
    <property type="match status" value="1"/>
</dbReference>
<organism evidence="8 9">
    <name type="scientific">Geodia barretti</name>
    <name type="common">Barrett's horny sponge</name>
    <dbReference type="NCBI Taxonomy" id="519541"/>
    <lineage>
        <taxon>Eukaryota</taxon>
        <taxon>Metazoa</taxon>
        <taxon>Porifera</taxon>
        <taxon>Demospongiae</taxon>
        <taxon>Heteroscleromorpha</taxon>
        <taxon>Tetractinellida</taxon>
        <taxon>Astrophorina</taxon>
        <taxon>Geodiidae</taxon>
        <taxon>Geodia</taxon>
    </lineage>
</organism>
<dbReference type="InterPro" id="IPR013033">
    <property type="entry name" value="MinC"/>
</dbReference>
<keyword evidence="1" id="KW-0132">Cell division</keyword>
<dbReference type="InterPro" id="IPR005526">
    <property type="entry name" value="Septum_form_inhib_MinC_C"/>
</dbReference>
<dbReference type="InterPro" id="IPR036145">
    <property type="entry name" value="MinC_C_sf"/>
</dbReference>
<feature type="region of interest" description="Disordered" evidence="5">
    <location>
        <begin position="222"/>
        <end position="246"/>
    </location>
</feature>